<organism evidence="1 2">
    <name type="scientific">Rhamnusium bicolor</name>
    <dbReference type="NCBI Taxonomy" id="1586634"/>
    <lineage>
        <taxon>Eukaryota</taxon>
        <taxon>Metazoa</taxon>
        <taxon>Ecdysozoa</taxon>
        <taxon>Arthropoda</taxon>
        <taxon>Hexapoda</taxon>
        <taxon>Insecta</taxon>
        <taxon>Pterygota</taxon>
        <taxon>Neoptera</taxon>
        <taxon>Endopterygota</taxon>
        <taxon>Coleoptera</taxon>
        <taxon>Polyphaga</taxon>
        <taxon>Cucujiformia</taxon>
        <taxon>Chrysomeloidea</taxon>
        <taxon>Cerambycidae</taxon>
        <taxon>Lepturinae</taxon>
        <taxon>Rhagiini</taxon>
        <taxon>Rhamnusium</taxon>
    </lineage>
</organism>
<evidence type="ECO:0000313" key="1">
    <source>
        <dbReference type="EMBL" id="KAJ8927469.1"/>
    </source>
</evidence>
<protein>
    <submittedName>
        <fullName evidence="1">Uncharacterized protein</fullName>
    </submittedName>
</protein>
<accession>A0AAV8WLW0</accession>
<gene>
    <name evidence="1" type="ORF">NQ314_020066</name>
</gene>
<name>A0AAV8WLW0_9CUCU</name>
<reference evidence="1" key="1">
    <citation type="journal article" date="2023" name="Insect Mol. Biol.">
        <title>Genome sequencing provides insights into the evolution of gene families encoding plant cell wall-degrading enzymes in longhorned beetles.</title>
        <authorList>
            <person name="Shin N.R."/>
            <person name="Okamura Y."/>
            <person name="Kirsch R."/>
            <person name="Pauchet Y."/>
        </authorList>
    </citation>
    <scope>NUCLEOTIDE SEQUENCE</scope>
    <source>
        <strain evidence="1">RBIC_L_NR</strain>
    </source>
</reference>
<evidence type="ECO:0000313" key="2">
    <source>
        <dbReference type="Proteomes" id="UP001162156"/>
    </source>
</evidence>
<dbReference type="Proteomes" id="UP001162156">
    <property type="component" value="Unassembled WGS sequence"/>
</dbReference>
<dbReference type="EMBL" id="JANEYF010005652">
    <property type="protein sequence ID" value="KAJ8927469.1"/>
    <property type="molecule type" value="Genomic_DNA"/>
</dbReference>
<dbReference type="AlphaFoldDB" id="A0AAV8WLW0"/>
<keyword evidence="2" id="KW-1185">Reference proteome</keyword>
<proteinExistence type="predicted"/>
<sequence length="58" mass="6866">MTKRYGSFEQILNKKPKLDDDIEALWGEDLDEDALDDCIKLATQVCEEVRLYLCFNFY</sequence>
<comment type="caution">
    <text evidence="1">The sequence shown here is derived from an EMBL/GenBank/DDBJ whole genome shotgun (WGS) entry which is preliminary data.</text>
</comment>